<keyword evidence="2 11" id="KW-0813">Transport</keyword>
<dbReference type="PANTHER" id="PTHR32552">
    <property type="entry name" value="FERRICHROME IRON RECEPTOR-RELATED"/>
    <property type="match status" value="1"/>
</dbReference>
<comment type="similarity">
    <text evidence="11 12">Belongs to the TonB-dependent receptor family.</text>
</comment>
<sequence>MKHVPRRYIGARMPLVAALALTFSPTAVLGQDEKQKLEGIQELEVLVIQASKKGESAAAMNKAVEVADSEKLKAGHINNVQELDWAFPSLHMSYSGSSLFPIMTMRGVTSAQDFYNPALTVYVDGVPQLPVASLQALGDVSQVELLKGPQGTLYGRSASGGILNIVTREPGNEPYLHARAGVSSRDGYELMGQASGAIKPGLLYGSLTVLSQEQNGDLDSSLVSDDLGGMQTDAGRLRLRLAPDDADYEVNVTAARDCTETTQDVYTLYDEIDDRQAAISPDLPNQYRKFDQERCGNQFAVNGQYEIGGWQISAMFSDQDLDVRRHWAIANYYSSQPEQWDQRTAEIRMVSLNDGSQPWDMIMGIFHQETDQSRRYLFDMVAPVYSPYIDTRSDNERKSLAAYADLTWYLTDRADVSVGGRFSRDHAKTRFDGTVAGSGLSGSAEVTDNTWLGRVAAGYWLSDRWRTYVNVSQGYKPAGYNLAPSSVADAEGFDRETSISYELGLRYQAPRLNFATALYRINTRDVQMYGDSDMGTQTLTNVGDMHATGLEVSLDWWALPHLSLSAAGHYTRAEYDDYDSPASCSDCSGNKVPLVPEYKGSISVTGHFRPSGQRLEPRVTVARTGRQYFDSANTLEQPGYTLLDASVDWQPLPGLILSVYGQNLTDETYRGYGFVFGGTRYAQVADGRTLGVSVDYVY</sequence>
<evidence type="ECO:0000256" key="5">
    <source>
        <dbReference type="ARBA" id="ARBA00022692"/>
    </source>
</evidence>
<organism evidence="16 17">
    <name type="scientific">Marinobacterium iners DSM 11526</name>
    <dbReference type="NCBI Taxonomy" id="1122198"/>
    <lineage>
        <taxon>Bacteria</taxon>
        <taxon>Pseudomonadati</taxon>
        <taxon>Pseudomonadota</taxon>
        <taxon>Gammaproteobacteria</taxon>
        <taxon>Oceanospirillales</taxon>
        <taxon>Oceanospirillaceae</taxon>
        <taxon>Marinobacterium</taxon>
    </lineage>
</organism>
<evidence type="ECO:0000256" key="12">
    <source>
        <dbReference type="RuleBase" id="RU003357"/>
    </source>
</evidence>
<dbReference type="GO" id="GO:0009279">
    <property type="term" value="C:cell outer membrane"/>
    <property type="evidence" value="ECO:0007669"/>
    <property type="project" value="UniProtKB-SubCell"/>
</dbReference>
<dbReference type="Pfam" id="PF00593">
    <property type="entry name" value="TonB_dep_Rec_b-barrel"/>
    <property type="match status" value="1"/>
</dbReference>
<reference evidence="17" key="1">
    <citation type="submission" date="2016-10" db="EMBL/GenBank/DDBJ databases">
        <authorList>
            <person name="Varghese N."/>
            <person name="Submissions S."/>
        </authorList>
    </citation>
    <scope>NUCLEOTIDE SEQUENCE [LARGE SCALE GENOMIC DNA]</scope>
    <source>
        <strain evidence="17">DSM 11526</strain>
    </source>
</reference>
<evidence type="ECO:0000256" key="4">
    <source>
        <dbReference type="ARBA" id="ARBA00022496"/>
    </source>
</evidence>
<dbReference type="InterPro" id="IPR000531">
    <property type="entry name" value="Beta-barrel_TonB"/>
</dbReference>
<dbReference type="PANTHER" id="PTHR32552:SF81">
    <property type="entry name" value="TONB-DEPENDENT OUTER MEMBRANE RECEPTOR"/>
    <property type="match status" value="1"/>
</dbReference>
<protein>
    <submittedName>
        <fullName evidence="16">Pesticin/yersiniabactin receptor</fullName>
    </submittedName>
</protein>
<dbReference type="AlphaFoldDB" id="A0A1H3XW78"/>
<evidence type="ECO:0000256" key="6">
    <source>
        <dbReference type="ARBA" id="ARBA00023004"/>
    </source>
</evidence>
<feature type="chain" id="PRO_5017204753" evidence="13">
    <location>
        <begin position="30"/>
        <end position="698"/>
    </location>
</feature>
<keyword evidence="9 11" id="KW-0472">Membrane</keyword>
<evidence type="ECO:0000256" key="1">
    <source>
        <dbReference type="ARBA" id="ARBA00004571"/>
    </source>
</evidence>
<evidence type="ECO:0000313" key="17">
    <source>
        <dbReference type="Proteomes" id="UP000242469"/>
    </source>
</evidence>
<dbReference type="Gene3D" id="2.40.170.20">
    <property type="entry name" value="TonB-dependent receptor, beta-barrel domain"/>
    <property type="match status" value="1"/>
</dbReference>
<dbReference type="GO" id="GO:0006826">
    <property type="term" value="P:iron ion transport"/>
    <property type="evidence" value="ECO:0007669"/>
    <property type="project" value="UniProtKB-KW"/>
</dbReference>
<keyword evidence="5 11" id="KW-0812">Transmembrane</keyword>
<feature type="domain" description="TonB-dependent receptor plug" evidence="15">
    <location>
        <begin position="61"/>
        <end position="162"/>
    </location>
</feature>
<accession>A0A1H3XW78</accession>
<name>A0A1H3XW78_9GAMM</name>
<evidence type="ECO:0000256" key="11">
    <source>
        <dbReference type="PROSITE-ProRule" id="PRU01360"/>
    </source>
</evidence>
<evidence type="ECO:0000256" key="8">
    <source>
        <dbReference type="ARBA" id="ARBA00023077"/>
    </source>
</evidence>
<comment type="subcellular location">
    <subcellularLocation>
        <location evidence="1 11">Cell outer membrane</location>
        <topology evidence="1 11">Multi-pass membrane protein</topology>
    </subcellularLocation>
</comment>
<keyword evidence="6" id="KW-0408">Iron</keyword>
<dbReference type="SUPFAM" id="SSF56935">
    <property type="entry name" value="Porins"/>
    <property type="match status" value="1"/>
</dbReference>
<keyword evidence="13" id="KW-0732">Signal</keyword>
<keyword evidence="16" id="KW-0675">Receptor</keyword>
<dbReference type="InterPro" id="IPR012910">
    <property type="entry name" value="Plug_dom"/>
</dbReference>
<keyword evidence="7" id="KW-0406">Ion transport</keyword>
<feature type="domain" description="TonB-dependent receptor-like beta-barrel" evidence="14">
    <location>
        <begin position="279"/>
        <end position="664"/>
    </location>
</feature>
<keyword evidence="10 11" id="KW-0998">Cell outer membrane</keyword>
<keyword evidence="4" id="KW-0410">Iron transport</keyword>
<evidence type="ECO:0000256" key="13">
    <source>
        <dbReference type="SAM" id="SignalP"/>
    </source>
</evidence>
<evidence type="ECO:0000256" key="2">
    <source>
        <dbReference type="ARBA" id="ARBA00022448"/>
    </source>
</evidence>
<dbReference type="Proteomes" id="UP000242469">
    <property type="component" value="Unassembled WGS sequence"/>
</dbReference>
<evidence type="ECO:0000313" key="16">
    <source>
        <dbReference type="EMBL" id="SEA03573.1"/>
    </source>
</evidence>
<dbReference type="CDD" id="cd01347">
    <property type="entry name" value="ligand_gated_channel"/>
    <property type="match status" value="1"/>
</dbReference>
<keyword evidence="17" id="KW-1185">Reference proteome</keyword>
<evidence type="ECO:0000256" key="7">
    <source>
        <dbReference type="ARBA" id="ARBA00023065"/>
    </source>
</evidence>
<evidence type="ECO:0000256" key="9">
    <source>
        <dbReference type="ARBA" id="ARBA00023136"/>
    </source>
</evidence>
<evidence type="ECO:0000259" key="14">
    <source>
        <dbReference type="Pfam" id="PF00593"/>
    </source>
</evidence>
<gene>
    <name evidence="16" type="ORF">SAMN02745729_101285</name>
</gene>
<keyword evidence="3 11" id="KW-1134">Transmembrane beta strand</keyword>
<evidence type="ECO:0000256" key="10">
    <source>
        <dbReference type="ARBA" id="ARBA00023237"/>
    </source>
</evidence>
<dbReference type="Pfam" id="PF07715">
    <property type="entry name" value="Plug"/>
    <property type="match status" value="1"/>
</dbReference>
<dbReference type="InterPro" id="IPR036942">
    <property type="entry name" value="Beta-barrel_TonB_sf"/>
</dbReference>
<dbReference type="RefSeq" id="WP_217632920.1">
    <property type="nucleotide sequence ID" value="NZ_FNRJ01000001.1"/>
</dbReference>
<dbReference type="EMBL" id="FNRJ01000001">
    <property type="protein sequence ID" value="SEA03573.1"/>
    <property type="molecule type" value="Genomic_DNA"/>
</dbReference>
<keyword evidence="8 12" id="KW-0798">TonB box</keyword>
<dbReference type="PROSITE" id="PS52016">
    <property type="entry name" value="TONB_DEPENDENT_REC_3"/>
    <property type="match status" value="1"/>
</dbReference>
<dbReference type="STRING" id="1122198.SAMN02745729_101285"/>
<proteinExistence type="inferred from homology"/>
<evidence type="ECO:0000256" key="3">
    <source>
        <dbReference type="ARBA" id="ARBA00022452"/>
    </source>
</evidence>
<dbReference type="InterPro" id="IPR039426">
    <property type="entry name" value="TonB-dep_rcpt-like"/>
</dbReference>
<feature type="signal peptide" evidence="13">
    <location>
        <begin position="1"/>
        <end position="29"/>
    </location>
</feature>
<evidence type="ECO:0000259" key="15">
    <source>
        <dbReference type="Pfam" id="PF07715"/>
    </source>
</evidence>